<feature type="binding site" evidence="2">
    <location>
        <begin position="59"/>
        <end position="61"/>
    </location>
    <ligand>
        <name>substrate</name>
    </ligand>
</feature>
<feature type="binding site" evidence="2">
    <location>
        <position position="14"/>
    </location>
    <ligand>
        <name>Mg(2+)</name>
        <dbReference type="ChEBI" id="CHEBI:18420"/>
    </ligand>
</feature>
<accession>A0A6N4RBX0</accession>
<feature type="binding site" evidence="2">
    <location>
        <position position="19"/>
    </location>
    <ligand>
        <name>substrate</name>
    </ligand>
</feature>
<protein>
    <recommendedName>
        <fullName evidence="2">Isoprenyl transferase</fullName>
        <ecNumber evidence="2">2.5.1.-</ecNumber>
    </recommendedName>
</protein>
<name>A0A6N4RBX0_BLAVI</name>
<feature type="binding site" evidence="2">
    <location>
        <position position="27"/>
    </location>
    <ligand>
        <name>substrate</name>
    </ligand>
</feature>
<feature type="binding site" evidence="2">
    <location>
        <begin position="15"/>
        <end position="18"/>
    </location>
    <ligand>
        <name>substrate</name>
    </ligand>
</feature>
<dbReference type="GO" id="GO:0016094">
    <property type="term" value="P:polyprenol biosynthetic process"/>
    <property type="evidence" value="ECO:0007669"/>
    <property type="project" value="TreeGrafter"/>
</dbReference>
<dbReference type="AlphaFoldDB" id="A0A6N4RBX0"/>
<feature type="binding site" evidence="2">
    <location>
        <position position="65"/>
    </location>
    <ligand>
        <name>substrate</name>
    </ligand>
</feature>
<reference evidence="3 4" key="1">
    <citation type="journal article" date="2017" name="Nat. Commun.">
        <title>In situ click chemistry generation of cyclooxygenase-2 inhibitors.</title>
        <authorList>
            <person name="Bhardwaj A."/>
            <person name="Kaur J."/>
            <person name="Wuest M."/>
            <person name="Wuest F."/>
        </authorList>
    </citation>
    <scope>NUCLEOTIDE SEQUENCE [LARGE SCALE GENOMIC DNA]</scope>
    <source>
        <strain evidence="3">S2_018_000_R2_106</strain>
    </source>
</reference>
<keyword evidence="2" id="KW-0460">Magnesium</keyword>
<organism evidence="3 4">
    <name type="scientific">Blastochloris viridis</name>
    <name type="common">Rhodopseudomonas viridis</name>
    <dbReference type="NCBI Taxonomy" id="1079"/>
    <lineage>
        <taxon>Bacteria</taxon>
        <taxon>Pseudomonadati</taxon>
        <taxon>Pseudomonadota</taxon>
        <taxon>Alphaproteobacteria</taxon>
        <taxon>Hyphomicrobiales</taxon>
        <taxon>Blastochloridaceae</taxon>
        <taxon>Blastochloris</taxon>
    </lineage>
</organism>
<keyword evidence="1 2" id="KW-0808">Transferase</keyword>
<dbReference type="FunFam" id="3.40.1180.10:FF:000001">
    <property type="entry name" value="(2E,6E)-farnesyl-diphosphate-specific ditrans,polycis-undecaprenyl-diphosphate synthase"/>
    <property type="match status" value="1"/>
</dbReference>
<sequence length="240" mass="27031">MKEHLPTHVAFIMDGNGRWAQKRGLARLKGHSQGIETVRTVCEELSKLGVQYATFYAFSTENWKRPWEEVGGLFSLMRSYFKGEMKLIMERNLRVRFIGDRSETSKLPADIRTLMTDVEAQTDGNTGLTITFAINYSGRDELLRAAAKMVKLSAETGQEVTPDMMASVLDTAGMPDPDFIIRTSGEQRISNFLLWQLAYAELYFSDVAWPDFTATHLQAALSSYVNRNRRFGGLPQVSAA</sequence>
<feature type="active site" description="Proton acceptor" evidence="2">
    <location>
        <position position="62"/>
    </location>
</feature>
<comment type="similarity">
    <text evidence="2">Belongs to the UPP synthase family.</text>
</comment>
<gene>
    <name evidence="3" type="primary">uppS</name>
    <name evidence="3" type="ORF">DI628_02555</name>
</gene>
<comment type="cofactor">
    <cofactor evidence="2">
        <name>Mg(2+)</name>
        <dbReference type="ChEBI" id="CHEBI:18420"/>
    </cofactor>
    <text evidence="2">Binds 2 magnesium ions per subunit.</text>
</comment>
<feature type="binding site" evidence="2">
    <location>
        <position position="201"/>
    </location>
    <ligand>
        <name>Mg(2+)</name>
        <dbReference type="ChEBI" id="CHEBI:18420"/>
    </ligand>
</feature>
<dbReference type="CDD" id="cd00475">
    <property type="entry name" value="Cis_IPPS"/>
    <property type="match status" value="1"/>
</dbReference>
<evidence type="ECO:0000256" key="2">
    <source>
        <dbReference type="HAMAP-Rule" id="MF_01139"/>
    </source>
</evidence>
<dbReference type="PANTHER" id="PTHR10291">
    <property type="entry name" value="DEHYDRODOLICHYL DIPHOSPHATE SYNTHASE FAMILY MEMBER"/>
    <property type="match status" value="1"/>
</dbReference>
<feature type="binding site" evidence="2">
    <location>
        <position position="182"/>
    </location>
    <ligand>
        <name>substrate</name>
    </ligand>
</feature>
<dbReference type="Pfam" id="PF01255">
    <property type="entry name" value="Prenyltransf"/>
    <property type="match status" value="1"/>
</dbReference>
<evidence type="ECO:0000313" key="3">
    <source>
        <dbReference type="EMBL" id="TKW61522.1"/>
    </source>
</evidence>
<dbReference type="HAMAP" id="MF_01139">
    <property type="entry name" value="ISPT"/>
    <property type="match status" value="1"/>
</dbReference>
<dbReference type="NCBIfam" id="TIGR00055">
    <property type="entry name" value="uppS"/>
    <property type="match status" value="1"/>
</dbReference>
<dbReference type="InterPro" id="IPR001441">
    <property type="entry name" value="UPP_synth-like"/>
</dbReference>
<dbReference type="Proteomes" id="UP000320948">
    <property type="component" value="Unassembled WGS sequence"/>
</dbReference>
<dbReference type="EMBL" id="VAFM01000001">
    <property type="protein sequence ID" value="TKW61522.1"/>
    <property type="molecule type" value="Genomic_DNA"/>
</dbReference>
<feature type="binding site" evidence="2">
    <location>
        <begin position="188"/>
        <end position="190"/>
    </location>
    <ligand>
        <name>substrate</name>
    </ligand>
</feature>
<dbReference type="GO" id="GO:0008834">
    <property type="term" value="F:ditrans,polycis-undecaprenyl-diphosphate synthase [(2E,6E)-farnesyl-diphosphate specific] activity"/>
    <property type="evidence" value="ECO:0007669"/>
    <property type="project" value="TreeGrafter"/>
</dbReference>
<keyword evidence="2" id="KW-0479">Metal-binding</keyword>
<dbReference type="GO" id="GO:0000287">
    <property type="term" value="F:magnesium ion binding"/>
    <property type="evidence" value="ECO:0007669"/>
    <property type="project" value="UniProtKB-UniRule"/>
</dbReference>
<dbReference type="SUPFAM" id="SSF64005">
    <property type="entry name" value="Undecaprenyl diphosphate synthase"/>
    <property type="match status" value="1"/>
</dbReference>
<comment type="function">
    <text evidence="2">Catalyzes the condensation of isopentenyl diphosphate (IPP) with allylic pyrophosphates generating different type of terpenoids.</text>
</comment>
<feature type="binding site" evidence="2">
    <location>
        <position position="63"/>
    </location>
    <ligand>
        <name>substrate</name>
    </ligand>
</feature>
<dbReference type="PANTHER" id="PTHR10291:SF0">
    <property type="entry name" value="DEHYDRODOLICHYL DIPHOSPHATE SYNTHASE 2"/>
    <property type="match status" value="1"/>
</dbReference>
<proteinExistence type="inferred from homology"/>
<dbReference type="EC" id="2.5.1.-" evidence="2"/>
<dbReference type="GO" id="GO:0005829">
    <property type="term" value="C:cytosol"/>
    <property type="evidence" value="ECO:0007669"/>
    <property type="project" value="TreeGrafter"/>
</dbReference>
<dbReference type="InterPro" id="IPR018520">
    <property type="entry name" value="UPP_synth-like_CS"/>
</dbReference>
<comment type="subunit">
    <text evidence="2">Homodimer.</text>
</comment>
<comment type="caution">
    <text evidence="3">The sequence shown here is derived from an EMBL/GenBank/DDBJ whole genome shotgun (WGS) entry which is preliminary data.</text>
</comment>
<dbReference type="PROSITE" id="PS01066">
    <property type="entry name" value="UPP_SYNTHASE"/>
    <property type="match status" value="1"/>
</dbReference>
<dbReference type="InterPro" id="IPR036424">
    <property type="entry name" value="UPP_synth-like_sf"/>
</dbReference>
<dbReference type="Gene3D" id="3.40.1180.10">
    <property type="entry name" value="Decaprenyl diphosphate synthase-like"/>
    <property type="match status" value="1"/>
</dbReference>
<feature type="binding site" evidence="2">
    <location>
        <position position="31"/>
    </location>
    <ligand>
        <name>substrate</name>
    </ligand>
</feature>
<evidence type="ECO:0000256" key="1">
    <source>
        <dbReference type="ARBA" id="ARBA00022679"/>
    </source>
</evidence>
<evidence type="ECO:0000313" key="4">
    <source>
        <dbReference type="Proteomes" id="UP000320948"/>
    </source>
</evidence>
<feature type="active site" evidence="2">
    <location>
        <position position="14"/>
    </location>
</feature>